<proteinExistence type="predicted"/>
<reference evidence="1" key="1">
    <citation type="submission" date="2022-03" db="EMBL/GenBank/DDBJ databases">
        <authorList>
            <person name="Tunstrom K."/>
        </authorList>
    </citation>
    <scope>NUCLEOTIDE SEQUENCE</scope>
</reference>
<dbReference type="Proteomes" id="UP001153954">
    <property type="component" value="Unassembled WGS sequence"/>
</dbReference>
<gene>
    <name evidence="1" type="ORF">EEDITHA_LOCUS14090</name>
</gene>
<name>A0AAU9UM26_EUPED</name>
<accession>A0AAU9UM26</accession>
<evidence type="ECO:0000313" key="2">
    <source>
        <dbReference type="Proteomes" id="UP001153954"/>
    </source>
</evidence>
<evidence type="ECO:0000313" key="1">
    <source>
        <dbReference type="EMBL" id="CAH2099048.1"/>
    </source>
</evidence>
<dbReference type="EMBL" id="CAKOGL010000021">
    <property type="protein sequence ID" value="CAH2099048.1"/>
    <property type="molecule type" value="Genomic_DNA"/>
</dbReference>
<sequence>MVGGVATVIRIRHHAGQLESFIAMLVAGAAVGRAGGMRASSSAMSPLPPPPEFTQQFAGQRYELGISFRQRWEWAHGEGALSVFPSLAPESEEPKSQFSVPVAWRW</sequence>
<organism evidence="1 2">
    <name type="scientific">Euphydryas editha</name>
    <name type="common">Edith's checkerspot</name>
    <dbReference type="NCBI Taxonomy" id="104508"/>
    <lineage>
        <taxon>Eukaryota</taxon>
        <taxon>Metazoa</taxon>
        <taxon>Ecdysozoa</taxon>
        <taxon>Arthropoda</taxon>
        <taxon>Hexapoda</taxon>
        <taxon>Insecta</taxon>
        <taxon>Pterygota</taxon>
        <taxon>Neoptera</taxon>
        <taxon>Endopterygota</taxon>
        <taxon>Lepidoptera</taxon>
        <taxon>Glossata</taxon>
        <taxon>Ditrysia</taxon>
        <taxon>Papilionoidea</taxon>
        <taxon>Nymphalidae</taxon>
        <taxon>Nymphalinae</taxon>
        <taxon>Euphydryas</taxon>
    </lineage>
</organism>
<dbReference type="AlphaFoldDB" id="A0AAU9UM26"/>
<comment type="caution">
    <text evidence="1">The sequence shown here is derived from an EMBL/GenBank/DDBJ whole genome shotgun (WGS) entry which is preliminary data.</text>
</comment>
<keyword evidence="2" id="KW-1185">Reference proteome</keyword>
<protein>
    <submittedName>
        <fullName evidence="1">Uncharacterized protein</fullName>
    </submittedName>
</protein>